<dbReference type="InterPro" id="IPR036420">
    <property type="entry name" value="BRCT_dom_sf"/>
</dbReference>
<feature type="region of interest" description="Disordered" evidence="1">
    <location>
        <begin position="515"/>
        <end position="651"/>
    </location>
</feature>
<organism evidence="2 3">
    <name type="scientific">Neolentinus lepideus HHB14362 ss-1</name>
    <dbReference type="NCBI Taxonomy" id="1314782"/>
    <lineage>
        <taxon>Eukaryota</taxon>
        <taxon>Fungi</taxon>
        <taxon>Dikarya</taxon>
        <taxon>Basidiomycota</taxon>
        <taxon>Agaricomycotina</taxon>
        <taxon>Agaricomycetes</taxon>
        <taxon>Gloeophyllales</taxon>
        <taxon>Gloeophyllaceae</taxon>
        <taxon>Neolentinus</taxon>
    </lineage>
</organism>
<feature type="region of interest" description="Disordered" evidence="1">
    <location>
        <begin position="354"/>
        <end position="430"/>
    </location>
</feature>
<feature type="compositionally biased region" description="Polar residues" evidence="1">
    <location>
        <begin position="368"/>
        <end position="380"/>
    </location>
</feature>
<dbReference type="Gene3D" id="2.60.200.20">
    <property type="match status" value="1"/>
</dbReference>
<dbReference type="SUPFAM" id="SSF52113">
    <property type="entry name" value="BRCT domain"/>
    <property type="match status" value="1"/>
</dbReference>
<dbReference type="Gene3D" id="3.40.50.10190">
    <property type="entry name" value="BRCT domain"/>
    <property type="match status" value="1"/>
</dbReference>
<feature type="region of interest" description="Disordered" evidence="1">
    <location>
        <begin position="768"/>
        <end position="917"/>
    </location>
</feature>
<dbReference type="InParanoid" id="A0A165VWR4"/>
<keyword evidence="3" id="KW-1185">Reference proteome</keyword>
<dbReference type="PANTHER" id="PTHR12162:SF0">
    <property type="entry name" value="NIBRIN"/>
    <property type="match status" value="1"/>
</dbReference>
<evidence type="ECO:0008006" key="4">
    <source>
        <dbReference type="Google" id="ProtNLM"/>
    </source>
</evidence>
<feature type="compositionally biased region" description="Low complexity" evidence="1">
    <location>
        <begin position="607"/>
        <end position="620"/>
    </location>
</feature>
<dbReference type="SUPFAM" id="SSF49879">
    <property type="entry name" value="SMAD/FHA domain"/>
    <property type="match status" value="1"/>
</dbReference>
<dbReference type="InterPro" id="IPR040227">
    <property type="entry name" value="Nibrin-rel"/>
</dbReference>
<dbReference type="PANTHER" id="PTHR12162">
    <property type="entry name" value="NIBRIN-RELATED"/>
    <property type="match status" value="1"/>
</dbReference>
<dbReference type="GO" id="GO:0030870">
    <property type="term" value="C:Mre11 complex"/>
    <property type="evidence" value="ECO:0007669"/>
    <property type="project" value="InterPro"/>
</dbReference>
<accession>A0A165VWR4</accession>
<dbReference type="GO" id="GO:0000724">
    <property type="term" value="P:double-strand break repair via homologous recombination"/>
    <property type="evidence" value="ECO:0007669"/>
    <property type="project" value="TreeGrafter"/>
</dbReference>
<dbReference type="EMBL" id="KV425552">
    <property type="protein sequence ID" value="KZT30316.1"/>
    <property type="molecule type" value="Genomic_DNA"/>
</dbReference>
<name>A0A165VWR4_9AGAM</name>
<dbReference type="OrthoDB" id="552194at2759"/>
<proteinExistence type="predicted"/>
<reference evidence="2 3" key="1">
    <citation type="journal article" date="2016" name="Mol. Biol. Evol.">
        <title>Comparative Genomics of Early-Diverging Mushroom-Forming Fungi Provides Insights into the Origins of Lignocellulose Decay Capabilities.</title>
        <authorList>
            <person name="Nagy L.G."/>
            <person name="Riley R."/>
            <person name="Tritt A."/>
            <person name="Adam C."/>
            <person name="Daum C."/>
            <person name="Floudas D."/>
            <person name="Sun H."/>
            <person name="Yadav J.S."/>
            <person name="Pangilinan J."/>
            <person name="Larsson K.H."/>
            <person name="Matsuura K."/>
            <person name="Barry K."/>
            <person name="Labutti K."/>
            <person name="Kuo R."/>
            <person name="Ohm R.A."/>
            <person name="Bhattacharya S.S."/>
            <person name="Shirouzu T."/>
            <person name="Yoshinaga Y."/>
            <person name="Martin F.M."/>
            <person name="Grigoriev I.V."/>
            <person name="Hibbett D.S."/>
        </authorList>
    </citation>
    <scope>NUCLEOTIDE SEQUENCE [LARGE SCALE GENOMIC DNA]</scope>
    <source>
        <strain evidence="2 3">HHB14362 ss-1</strain>
    </source>
</reference>
<feature type="compositionally biased region" description="Polar residues" evidence="1">
    <location>
        <begin position="629"/>
        <end position="639"/>
    </location>
</feature>
<protein>
    <recommendedName>
        <fullName evidence="4">FHA domain-containing protein</fullName>
    </recommendedName>
</protein>
<feature type="compositionally biased region" description="Low complexity" evidence="1">
    <location>
        <begin position="551"/>
        <end position="564"/>
    </location>
</feature>
<dbReference type="GO" id="GO:0003684">
    <property type="term" value="F:damaged DNA binding"/>
    <property type="evidence" value="ECO:0007669"/>
    <property type="project" value="TreeGrafter"/>
</dbReference>
<dbReference type="InterPro" id="IPR008984">
    <property type="entry name" value="SMAD_FHA_dom_sf"/>
</dbReference>
<feature type="compositionally biased region" description="Polar residues" evidence="1">
    <location>
        <begin position="774"/>
        <end position="785"/>
    </location>
</feature>
<dbReference type="AlphaFoldDB" id="A0A165VWR4"/>
<feature type="compositionally biased region" description="Polar residues" evidence="1">
    <location>
        <begin position="475"/>
        <end position="484"/>
    </location>
</feature>
<feature type="compositionally biased region" description="Basic residues" evidence="1">
    <location>
        <begin position="908"/>
        <end position="917"/>
    </location>
</feature>
<dbReference type="Proteomes" id="UP000076761">
    <property type="component" value="Unassembled WGS sequence"/>
</dbReference>
<feature type="region of interest" description="Disordered" evidence="1">
    <location>
        <begin position="453"/>
        <end position="487"/>
    </location>
</feature>
<dbReference type="GO" id="GO:0007095">
    <property type="term" value="P:mitotic G2 DNA damage checkpoint signaling"/>
    <property type="evidence" value="ECO:0007669"/>
    <property type="project" value="InterPro"/>
</dbReference>
<evidence type="ECO:0000313" key="3">
    <source>
        <dbReference type="Proteomes" id="UP000076761"/>
    </source>
</evidence>
<evidence type="ECO:0000313" key="2">
    <source>
        <dbReference type="EMBL" id="KZT30316.1"/>
    </source>
</evidence>
<sequence length="917" mass="100743">MTIETKLLKPGKTYTLGRRPDSELFVNHAKVSHRHLKLVVGEYTPEDAANPSFIPSLRMVNTRDKDKAINVIHDGERLVVNPGAPHDLQDGDEIHPISNLPFTLKWQKVCCFASANRGKSSVSVDACARLGISVVHTFHPDITHHLTPTFSLNTQIATSLLCAAHVVKPEWLDEVIRLGELPSGIDSLEFNFALPQETKYRPTFSPSLPPSLKVFRVWEPSEERLQLFRGYRILFVGEKGREIPGDLRDLVSNGGGQYEGFTVDSGRTKLHQVLAKGKQKVADGKGLVLVADEGNMVAAVGRDGWQVLADEARSYDLEFVPPDNLVKAVVHTDVSLLKGSPAENGQISEKLSMLSTSNQAAEEGSAPPLSQSELDPNTSDAPARRRLTRRVTPSASSRAPSPGPSAPRKEPMPEVEMSAPRKMPLTRRAGRTPLFRIDDDSELMDSQVVASVAAAPAAKPVSTRRSVSPAAESSAKVSQTQTRPSRLKRRAGNAINLMLDDDPDHEVRKEPPTKKFKALFDESDPTKLGPLSGAIDSQTGANQDEIYSMLQSQTQSITQTSTQSKRSGMQAPPKLAVVAEEEEENGVASVPKMITPSEEVQNQVVKTSTTETSSTPATHSGPSKAANIPMTNSIKQPNKSGAVPGQPDTDEGFLKAMASMKRGKKHEDTFDREFNNLRISKPDLQQQQQREDEREWEMMDDFGDYNVRGNFMVVVEMEVPEHRAKAVKRGYGRIEWEGKPDFKKFKHKAAPGSRSTVELVVSEENDYGMGTSYWRGSQSQSQSQPLIAPSPPPATKGQGRTQASRKRAKTPTRVAVDDLDDDLEPRPPLPTKSQPLFLAESQNSQMVDIDRLMPEASQEDETPPTLKSVEEATPDLTPPSKPVSRKRKAKAAVIVDDDSDDGATFKGFRGRKKTKFK</sequence>
<gene>
    <name evidence="2" type="ORF">NEOLEDRAFT_1174609</name>
</gene>
<evidence type="ECO:0000256" key="1">
    <source>
        <dbReference type="SAM" id="MobiDB-lite"/>
    </source>
</evidence>